<evidence type="ECO:0000256" key="5">
    <source>
        <dbReference type="ARBA" id="ARBA00022723"/>
    </source>
</evidence>
<dbReference type="InterPro" id="IPR006330">
    <property type="entry name" value="Ado/ade_deaminase"/>
</dbReference>
<dbReference type="PANTHER" id="PTHR11409">
    <property type="entry name" value="ADENOSINE DEAMINASE"/>
    <property type="match status" value="1"/>
</dbReference>
<evidence type="ECO:0000256" key="4">
    <source>
        <dbReference type="ARBA" id="ARBA00022525"/>
    </source>
</evidence>
<keyword evidence="10" id="KW-1185">Reference proteome</keyword>
<sequence length="367" mass="41888">MITDDPHTAYPNQQIVWDYFNAYFAAVDGLVFYADVFKDYFRQGLQQFYDDGIQFMEVRALLQPTYELDGTTYNSEHTLLEYEAVNTEWLNDHQHDSMGSRIIFTSIRSSTNEVINNVINLAMELHSKYPNFMKGFDLVSQEDDGHPLIYFLEELLIPTQAGKDLPYYFHAGETNWQGTETDENLIDALMLNSSRIGHGYAATKHPEVLLELKQRDIPLEVNPISNQVLKLVDDLRNHPASTLLADGYPIVVSSDDPATWGSTPLSHDFYEMFMGIASAKADLRLLKQLTTDSIKYSTLLEEEKASCMDMWSTEWDIFLDKVLEMYNITDWENYVPAPTETTITDGAAKLLCLNITPIILAIIMVNT</sequence>
<proteinExistence type="inferred from homology"/>
<evidence type="ECO:0000313" key="10">
    <source>
        <dbReference type="Proteomes" id="UP000694865"/>
    </source>
</evidence>
<evidence type="ECO:0000256" key="2">
    <source>
        <dbReference type="ARBA" id="ARBA00004613"/>
    </source>
</evidence>
<feature type="domain" description="Adenosine deaminase" evidence="9">
    <location>
        <begin position="17"/>
        <end position="309"/>
    </location>
</feature>
<reference evidence="11" key="1">
    <citation type="submission" date="2025-08" db="UniProtKB">
        <authorList>
            <consortium name="RefSeq"/>
        </authorList>
    </citation>
    <scope>IDENTIFICATION</scope>
    <source>
        <tissue evidence="11">Testes</tissue>
    </source>
</reference>
<evidence type="ECO:0000256" key="7">
    <source>
        <dbReference type="ARBA" id="ARBA00022801"/>
    </source>
</evidence>
<keyword evidence="4" id="KW-0964">Secreted</keyword>
<keyword evidence="5" id="KW-0479">Metal-binding</keyword>
<keyword evidence="7" id="KW-0378">Hydrolase</keyword>
<comment type="catalytic activity">
    <reaction evidence="8">
        <text>adenosine + H2O + H(+) = inosine + NH4(+)</text>
        <dbReference type="Rhea" id="RHEA:24408"/>
        <dbReference type="ChEBI" id="CHEBI:15377"/>
        <dbReference type="ChEBI" id="CHEBI:15378"/>
        <dbReference type="ChEBI" id="CHEBI:16335"/>
        <dbReference type="ChEBI" id="CHEBI:17596"/>
        <dbReference type="ChEBI" id="CHEBI:28938"/>
        <dbReference type="EC" id="3.5.4.4"/>
    </reaction>
</comment>
<evidence type="ECO:0000256" key="3">
    <source>
        <dbReference type="ARBA" id="ARBA00006083"/>
    </source>
</evidence>
<dbReference type="InterPro" id="IPR001365">
    <property type="entry name" value="A_deaminase_dom"/>
</dbReference>
<dbReference type="InterPro" id="IPR006331">
    <property type="entry name" value="ADGF"/>
</dbReference>
<evidence type="ECO:0000256" key="8">
    <source>
        <dbReference type="ARBA" id="ARBA00047764"/>
    </source>
</evidence>
<evidence type="ECO:0000256" key="6">
    <source>
        <dbReference type="ARBA" id="ARBA00022729"/>
    </source>
</evidence>
<accession>A0ABM0GWS3</accession>
<dbReference type="PANTHER" id="PTHR11409:SF39">
    <property type="entry name" value="ADENOSINE DEAMINASE 2"/>
    <property type="match status" value="1"/>
</dbReference>
<evidence type="ECO:0000313" key="11">
    <source>
        <dbReference type="RefSeq" id="XP_002739049.1"/>
    </source>
</evidence>
<dbReference type="InterPro" id="IPR032466">
    <property type="entry name" value="Metal_Hydrolase"/>
</dbReference>
<organism evidence="10 11">
    <name type="scientific">Saccoglossus kowalevskii</name>
    <name type="common">Acorn worm</name>
    <dbReference type="NCBI Taxonomy" id="10224"/>
    <lineage>
        <taxon>Eukaryota</taxon>
        <taxon>Metazoa</taxon>
        <taxon>Hemichordata</taxon>
        <taxon>Enteropneusta</taxon>
        <taxon>Harrimaniidae</taxon>
        <taxon>Saccoglossus</taxon>
    </lineage>
</organism>
<comment type="subcellular location">
    <subcellularLocation>
        <location evidence="2">Secreted</location>
    </subcellularLocation>
</comment>
<dbReference type="Pfam" id="PF00962">
    <property type="entry name" value="A_deaminase"/>
    <property type="match status" value="1"/>
</dbReference>
<dbReference type="GeneID" id="100370825"/>
<dbReference type="RefSeq" id="XP_002739049.1">
    <property type="nucleotide sequence ID" value="XM_002739003.1"/>
</dbReference>
<keyword evidence="6" id="KW-0732">Signal</keyword>
<evidence type="ECO:0000259" key="9">
    <source>
        <dbReference type="Pfam" id="PF00962"/>
    </source>
</evidence>
<evidence type="ECO:0000256" key="1">
    <source>
        <dbReference type="ARBA" id="ARBA00001947"/>
    </source>
</evidence>
<dbReference type="Gene3D" id="3.20.20.140">
    <property type="entry name" value="Metal-dependent hydrolases"/>
    <property type="match status" value="1"/>
</dbReference>
<gene>
    <name evidence="11" type="primary">LOC100370825</name>
</gene>
<dbReference type="SUPFAM" id="SSF51556">
    <property type="entry name" value="Metallo-dependent hydrolases"/>
    <property type="match status" value="1"/>
</dbReference>
<dbReference type="Proteomes" id="UP000694865">
    <property type="component" value="Unplaced"/>
</dbReference>
<name>A0ABM0GWS3_SACKO</name>
<comment type="cofactor">
    <cofactor evidence="1">
        <name>Zn(2+)</name>
        <dbReference type="ChEBI" id="CHEBI:29105"/>
    </cofactor>
</comment>
<comment type="similarity">
    <text evidence="3">Belongs to the metallo-dependent hydrolases superfamily. Adenosine and AMP deaminases family. ADGF subfamily.</text>
</comment>
<protein>
    <submittedName>
        <fullName evidence="11">Adenosine deaminase CECR1-like</fullName>
    </submittedName>
</protein>
<dbReference type="NCBIfam" id="TIGR01431">
    <property type="entry name" value="adm_rel"/>
    <property type="match status" value="1"/>
</dbReference>